<feature type="coiled-coil region" evidence="8">
    <location>
        <begin position="440"/>
        <end position="503"/>
    </location>
</feature>
<dbReference type="PRINTS" id="PR00380">
    <property type="entry name" value="KINESINHEAVY"/>
</dbReference>
<feature type="non-terminal residue" evidence="10">
    <location>
        <position position="1010"/>
    </location>
</feature>
<accession>A0A8D7FMA2</accession>
<keyword evidence="2" id="KW-0493">Microtubule</keyword>
<sequence length="1010" mass="114143">LRLQRQLRFSGSHFVPAICADNSVALQPSPSPSLSVLFCCQDLQQSIYWSTYLMIPSLEGHSSILSPLPPPLSSGVADIWRSHRGGMGTIGHDEVAPWEKAEGRRKEERILVSVRVRPLNAKEIGRNDPSDWECRNNTTIVFKNAHSERTMYPTAYTFDKVFGCECDTRHVYDEGAKEVALSVVDGINASIFAYGQTSSGKTYTMTGITEYAMEDIYDYIKRHEERDFVLKFSAMEIYNELVRDLLSTDTSPLRLLDDAERGTVVEKLTEETLRDQWHLKELLCVCEAQRQVGETSLNEMSSRSHQILRLTIQSTAHEFTGRGSSSTLLAAVNFIDLAGSERASQSPSAGTRLKEGCHINRSLLTLGTVIRKLSKGRTGHIPYRDSKLTRILQPFLGGNGRTAIICTMSPARSHIEQSRNTLSFASCAKQIVTNAHVNVLMSDKALIKHLQKELARLENELRYRGAASITYHPDALSEKDAQIKKMEREIKELMQQRDLAQSRLEHLLRPMADYQFSRQWEESSQSELSYLHSACEDALSISDVSGVTYQIPDFDSSMFGRPEEGNNYNICLELSDTMNPPSKHIPQQGRDEITGAAYADSEDQCKEVQCIEIHALSTNRSDEFNLLLNDEDDSLLHLTDEKMLGDPTAESLGNAHWIPAKEQSMKIATRTTENFVKPRNDGLSSTLPSMQTLMNSRELGLTRSKSCNASMMSSSIVSWLQNVERDKSTQPDILKEFAEKPREDQRRLENDTLSIGESEDLEKSTSFEVLKTEDIKAVHEEVDTGAHDSYSGKIETEETTDQDMIPETQATRSQTIEAVKTVEDAAMDAQEFQREQQEIIQLWHACEVPLVHRSCFFLLFKGDPADSFYMEVERRRLSFLRNSFALGNVGGVAAEDGHIFSLASSSRYIRREREMLCREMHKKLSSAEREALYAKWGIALNSRQRSLQLAQLLWTQTDLQHVRESASLVAELIGFEEHGQAMKEMFGLSFTPQKTHKRSSSWWHGKFPLL</sequence>
<proteinExistence type="inferred from homology"/>
<evidence type="ECO:0000259" key="9">
    <source>
        <dbReference type="PROSITE" id="PS50067"/>
    </source>
</evidence>
<dbReference type="GO" id="GO:0005524">
    <property type="term" value="F:ATP binding"/>
    <property type="evidence" value="ECO:0007669"/>
    <property type="project" value="UniProtKB-UniRule"/>
</dbReference>
<feature type="domain" description="Kinesin motor" evidence="9">
    <location>
        <begin position="109"/>
        <end position="431"/>
    </location>
</feature>
<evidence type="ECO:0000256" key="7">
    <source>
        <dbReference type="PROSITE-ProRule" id="PRU00283"/>
    </source>
</evidence>
<evidence type="ECO:0000313" key="10">
    <source>
        <dbReference type="EMBL" id="CAG1861161.1"/>
    </source>
</evidence>
<evidence type="ECO:0000256" key="2">
    <source>
        <dbReference type="ARBA" id="ARBA00022701"/>
    </source>
</evidence>
<dbReference type="InterPro" id="IPR001752">
    <property type="entry name" value="Kinesin_motor_dom"/>
</dbReference>
<dbReference type="CDD" id="cd01374">
    <property type="entry name" value="KISc_CENP_E"/>
    <property type="match status" value="1"/>
</dbReference>
<evidence type="ECO:0000256" key="8">
    <source>
        <dbReference type="SAM" id="Coils"/>
    </source>
</evidence>
<keyword evidence="6 7" id="KW-0505">Motor protein</keyword>
<dbReference type="SUPFAM" id="SSF52540">
    <property type="entry name" value="P-loop containing nucleoside triphosphate hydrolases"/>
    <property type="match status" value="1"/>
</dbReference>
<evidence type="ECO:0000256" key="4">
    <source>
        <dbReference type="ARBA" id="ARBA00022840"/>
    </source>
</evidence>
<evidence type="ECO:0000256" key="5">
    <source>
        <dbReference type="ARBA" id="ARBA00023054"/>
    </source>
</evidence>
<dbReference type="GO" id="GO:0008017">
    <property type="term" value="F:microtubule binding"/>
    <property type="evidence" value="ECO:0007669"/>
    <property type="project" value="InterPro"/>
</dbReference>
<evidence type="ECO:0000256" key="3">
    <source>
        <dbReference type="ARBA" id="ARBA00022741"/>
    </source>
</evidence>
<keyword evidence="5 8" id="KW-0175">Coiled coil</keyword>
<dbReference type="InterPro" id="IPR021881">
    <property type="entry name" value="NACK_C"/>
</dbReference>
<dbReference type="AlphaFoldDB" id="A0A8D7FMA2"/>
<comment type="similarity">
    <text evidence="1">Belongs to the TRAFAC class myosin-kinesin ATPase superfamily. Kinesin family. KIN-7 subfamily.</text>
</comment>
<reference evidence="10" key="1">
    <citation type="submission" date="2021-03" db="EMBL/GenBank/DDBJ databases">
        <authorList>
            <consortium name="Genoscope - CEA"/>
            <person name="William W."/>
        </authorList>
    </citation>
    <scope>NUCLEOTIDE SEQUENCE</scope>
    <source>
        <strain evidence="10">Doubled-haploid Pahang</strain>
    </source>
</reference>
<evidence type="ECO:0000256" key="6">
    <source>
        <dbReference type="ARBA" id="ARBA00023175"/>
    </source>
</evidence>
<dbReference type="InterPro" id="IPR027640">
    <property type="entry name" value="Kinesin-like_fam"/>
</dbReference>
<dbReference type="InterPro" id="IPR036961">
    <property type="entry name" value="Kinesin_motor_dom_sf"/>
</dbReference>
<dbReference type="GO" id="GO:0003777">
    <property type="term" value="F:microtubule motor activity"/>
    <property type="evidence" value="ECO:0007669"/>
    <property type="project" value="InterPro"/>
</dbReference>
<keyword evidence="4 7" id="KW-0067">ATP-binding</keyword>
<name>A0A8D7FMA2_MUSAM</name>
<dbReference type="Pfam" id="PF11995">
    <property type="entry name" value="DUF3490"/>
    <property type="match status" value="1"/>
</dbReference>
<dbReference type="GO" id="GO:0005874">
    <property type="term" value="C:microtubule"/>
    <property type="evidence" value="ECO:0007669"/>
    <property type="project" value="UniProtKB-KW"/>
</dbReference>
<dbReference type="Gene3D" id="3.40.850.10">
    <property type="entry name" value="Kinesin motor domain"/>
    <property type="match status" value="1"/>
</dbReference>
<dbReference type="PANTHER" id="PTHR47968">
    <property type="entry name" value="CENTROMERE PROTEIN E"/>
    <property type="match status" value="1"/>
</dbReference>
<organism evidence="10">
    <name type="scientific">Musa acuminata subsp. malaccensis</name>
    <name type="common">Wild banana</name>
    <name type="synonym">Musa malaccensis</name>
    <dbReference type="NCBI Taxonomy" id="214687"/>
    <lineage>
        <taxon>Eukaryota</taxon>
        <taxon>Viridiplantae</taxon>
        <taxon>Streptophyta</taxon>
        <taxon>Embryophyta</taxon>
        <taxon>Tracheophyta</taxon>
        <taxon>Spermatophyta</taxon>
        <taxon>Magnoliopsida</taxon>
        <taxon>Liliopsida</taxon>
        <taxon>Zingiberales</taxon>
        <taxon>Musaceae</taxon>
        <taxon>Musa</taxon>
    </lineage>
</organism>
<dbReference type="PANTHER" id="PTHR47968:SF18">
    <property type="entry name" value="KINESIN-LIKE PROTEIN KIN-7F"/>
    <property type="match status" value="1"/>
</dbReference>
<dbReference type="FunFam" id="3.40.850.10:FF:000016">
    <property type="entry name" value="Kinesin-like protein"/>
    <property type="match status" value="1"/>
</dbReference>
<evidence type="ECO:0000256" key="1">
    <source>
        <dbReference type="ARBA" id="ARBA00007310"/>
    </source>
</evidence>
<dbReference type="SMART" id="SM00129">
    <property type="entry name" value="KISc"/>
    <property type="match status" value="1"/>
</dbReference>
<dbReference type="EMBL" id="HG996467">
    <property type="protein sequence ID" value="CAG1861161.1"/>
    <property type="molecule type" value="Genomic_DNA"/>
</dbReference>
<keyword evidence="3 7" id="KW-0547">Nucleotide-binding</keyword>
<gene>
    <name evidence="10" type="ORF">GSMUA_60550.1</name>
</gene>
<dbReference type="GO" id="GO:0007018">
    <property type="term" value="P:microtubule-based movement"/>
    <property type="evidence" value="ECO:0007669"/>
    <property type="project" value="InterPro"/>
</dbReference>
<feature type="binding site" evidence="7">
    <location>
        <begin position="195"/>
        <end position="202"/>
    </location>
    <ligand>
        <name>ATP</name>
        <dbReference type="ChEBI" id="CHEBI:30616"/>
    </ligand>
</feature>
<dbReference type="InterPro" id="IPR027417">
    <property type="entry name" value="P-loop_NTPase"/>
</dbReference>
<dbReference type="PROSITE" id="PS50067">
    <property type="entry name" value="KINESIN_MOTOR_2"/>
    <property type="match status" value="1"/>
</dbReference>
<protein>
    <submittedName>
        <fullName evidence="10">(wild Malaysian banana) hypothetical protein</fullName>
    </submittedName>
</protein>
<dbReference type="Pfam" id="PF00225">
    <property type="entry name" value="Kinesin"/>
    <property type="match status" value="1"/>
</dbReference>